<feature type="region of interest" description="Disordered" evidence="1">
    <location>
        <begin position="1"/>
        <end position="41"/>
    </location>
</feature>
<feature type="region of interest" description="Disordered" evidence="1">
    <location>
        <begin position="856"/>
        <end position="1395"/>
    </location>
</feature>
<dbReference type="PANTHER" id="PTHR24216:SF65">
    <property type="entry name" value="PAXILLIN-LIKE PROTEIN 1"/>
    <property type="match status" value="1"/>
</dbReference>
<organism evidence="2 3">
    <name type="scientific">Ceriporiopsis subvermispora (strain B)</name>
    <name type="common">White-rot fungus</name>
    <name type="synonym">Gelatoporia subvermispora</name>
    <dbReference type="NCBI Taxonomy" id="914234"/>
    <lineage>
        <taxon>Eukaryota</taxon>
        <taxon>Fungi</taxon>
        <taxon>Dikarya</taxon>
        <taxon>Basidiomycota</taxon>
        <taxon>Agaricomycotina</taxon>
        <taxon>Agaricomycetes</taxon>
        <taxon>Polyporales</taxon>
        <taxon>Gelatoporiaceae</taxon>
        <taxon>Gelatoporia</taxon>
    </lineage>
</organism>
<feature type="compositionally biased region" description="Basic and acidic residues" evidence="1">
    <location>
        <begin position="433"/>
        <end position="444"/>
    </location>
</feature>
<dbReference type="HOGENOM" id="CLU_254668_0_0_1"/>
<gene>
    <name evidence="2" type="ORF">CERSUDRAFT_70868</name>
</gene>
<evidence type="ECO:0000313" key="2">
    <source>
        <dbReference type="EMBL" id="EMD40520.1"/>
    </source>
</evidence>
<feature type="compositionally biased region" description="Low complexity" evidence="1">
    <location>
        <begin position="397"/>
        <end position="409"/>
    </location>
</feature>
<dbReference type="OrthoDB" id="3071219at2759"/>
<accession>M2R7X5</accession>
<sequence length="1395" mass="152528">MAHGRGITPHLPEPASVAPSNESVSGPSNAPENASNASENASIVSENASIVSIASNASRHSPHIPNVPVAAAAPPRNALSPGSRPYPLAARETLIGYPDHPPIAAMHFGRAPQDGFDGAFSECTTDELAASERLDHAPRESIGTESGHESEYSFLREGLPPYPQAVDYRQQHQMTSHAYPGSNRSVHPSDIYREGGFLTVHHHQMGEYRGEGSGSEHSARLSPGPSGPRPPSRMSPGFSSRMLPSLDATRLSPGMYIPPGVPPALYLSRGNHHERVMLRRHLVHKVGLFPQSPARMWLPPDSILFLQALNERQTLRISLGASILLKPTRATRSALQTIPETSRSDLKTPARPPSHITVEPPSSQNRPPQIAFVYPQPNQEPVEDDPLRDHVITDDMSSLPSSSPRSYGSDIAGADEDGIQQDGDEILQGGSDTRQDGDETHQDSRVTQPDGDASQLDGSKGDEPEDLVRLTGKTRRAVFDDLNVVDNIFEQLSKKHGVSVLTLRNLYKIRHPSRLQRTSCWAMYQVWFKNNPELECERLGLIDEHGNTIVRTDGETCAAAYKKFKEDFADEKDRMQKLLETNFRMHKIETSGAVKVGQRKHQFSKFTDHVTLLMDSAHVTNGFEGIFIAVGNCALQDDGNEYVYETEGIEGCLERLTGVANNDVLAHAKSETLWNISKKFKAPWQCDADVAEPAGDNHVDTADDDKENDANGEIIIIPTADGELTKFVHRKLHFTILLINPNALAAKGNQLAWKTMAALLYKDNLVLIGWPDGVPFPGEFEEATKGVASLSHECRRRLAEALVDPVNPLRCARSEESSKTPPATSSNERGIRVYYNSRTNTVYHDRLGPHRIVADDDEDAEAPGPDMDKDTIEPPPAMDNERPEAAKAASTASPPPQLPARRHQKRVCYKEIPEESEDKDPHPGDDLEDEEDGAPEDDAPEDDPEDEEDDAAEDDPEDIRPPKSKGAPRDVAAGRPVFNHMMVDPANDSEDDRDDRGRLRAPYPIFGPPKGASSKPKAAPLKAAPPKAMPLKAGSSKAVPPKAGSSKGAQPRAELSRISSDIEILDGPPLPAPQKAQPKKRKQPIAAAGGNESDVEVVSVLYNKSPGADRQPYVDVPPMKKPKMTHKPADQHNMTKKSKITGIAEPENRKREIRGPTSPSKRPKTQGVPIQEREWSPIILPRAEDQASSNQPILPPPQKPKPKPKPTARPAPTPATPSEVSDSGLFGEEDTPTPLVPRRRGTGRSDEAFDPFKYMGSANPGGQETGRPHPRLAQYLRETQHSPGPSRRAIQEAGPSRSRRDVEPARQMIQEAGPVKSRVVERANKPGHSAQSPQSETVSEALLHAAESDDDKAEEDESSVEISDELMHAMLKKMAKKLQHKKSEKGKGKGKARAD</sequence>
<protein>
    <submittedName>
        <fullName evidence="2">Uncharacterized protein</fullName>
    </submittedName>
</protein>
<proteinExistence type="predicted"/>
<feature type="compositionally biased region" description="Acidic residues" evidence="1">
    <location>
        <begin position="1348"/>
        <end position="1364"/>
    </location>
</feature>
<feature type="region of interest" description="Disordered" evidence="1">
    <location>
        <begin position="812"/>
        <end position="832"/>
    </location>
</feature>
<keyword evidence="3" id="KW-1185">Reference proteome</keyword>
<feature type="compositionally biased region" description="Polar residues" evidence="1">
    <location>
        <begin position="819"/>
        <end position="828"/>
    </location>
</feature>
<feature type="compositionally biased region" description="Basic and acidic residues" evidence="1">
    <location>
        <begin position="908"/>
        <end position="925"/>
    </location>
</feature>
<dbReference type="Proteomes" id="UP000016930">
    <property type="component" value="Unassembled WGS sequence"/>
</dbReference>
<name>M2R7X5_CERS8</name>
<feature type="region of interest" description="Disordered" evidence="1">
    <location>
        <begin position="332"/>
        <end position="467"/>
    </location>
</feature>
<feature type="compositionally biased region" description="Acidic residues" evidence="1">
    <location>
        <begin position="413"/>
        <end position="425"/>
    </location>
</feature>
<feature type="compositionally biased region" description="Low complexity" evidence="1">
    <location>
        <begin position="28"/>
        <end position="41"/>
    </location>
</feature>
<reference evidence="2 3" key="1">
    <citation type="journal article" date="2012" name="Proc. Natl. Acad. Sci. U.S.A.">
        <title>Comparative genomics of Ceriporiopsis subvermispora and Phanerochaete chrysosporium provide insight into selective ligninolysis.</title>
        <authorList>
            <person name="Fernandez-Fueyo E."/>
            <person name="Ruiz-Duenas F.J."/>
            <person name="Ferreira P."/>
            <person name="Floudas D."/>
            <person name="Hibbett D.S."/>
            <person name="Canessa P."/>
            <person name="Larrondo L.F."/>
            <person name="James T.Y."/>
            <person name="Seelenfreund D."/>
            <person name="Lobos S."/>
            <person name="Polanco R."/>
            <person name="Tello M."/>
            <person name="Honda Y."/>
            <person name="Watanabe T."/>
            <person name="Watanabe T."/>
            <person name="Ryu J.S."/>
            <person name="Kubicek C.P."/>
            <person name="Schmoll M."/>
            <person name="Gaskell J."/>
            <person name="Hammel K.E."/>
            <person name="St John F.J."/>
            <person name="Vanden Wymelenberg A."/>
            <person name="Sabat G."/>
            <person name="Splinter BonDurant S."/>
            <person name="Syed K."/>
            <person name="Yadav J.S."/>
            <person name="Doddapaneni H."/>
            <person name="Subramanian V."/>
            <person name="Lavin J.L."/>
            <person name="Oguiza J.A."/>
            <person name="Perez G."/>
            <person name="Pisabarro A.G."/>
            <person name="Ramirez L."/>
            <person name="Santoyo F."/>
            <person name="Master E."/>
            <person name="Coutinho P.M."/>
            <person name="Henrissat B."/>
            <person name="Lombard V."/>
            <person name="Magnuson J.K."/>
            <person name="Kuees U."/>
            <person name="Hori C."/>
            <person name="Igarashi K."/>
            <person name="Samejima M."/>
            <person name="Held B.W."/>
            <person name="Barry K.W."/>
            <person name="LaButti K.M."/>
            <person name="Lapidus A."/>
            <person name="Lindquist E.A."/>
            <person name="Lucas S.M."/>
            <person name="Riley R."/>
            <person name="Salamov A.A."/>
            <person name="Hoffmeister D."/>
            <person name="Schwenk D."/>
            <person name="Hadar Y."/>
            <person name="Yarden O."/>
            <person name="de Vries R.P."/>
            <person name="Wiebenga A."/>
            <person name="Stenlid J."/>
            <person name="Eastwood D."/>
            <person name="Grigoriev I.V."/>
            <person name="Berka R.M."/>
            <person name="Blanchette R.A."/>
            <person name="Kersten P."/>
            <person name="Martinez A.T."/>
            <person name="Vicuna R."/>
            <person name="Cullen D."/>
        </authorList>
    </citation>
    <scope>NUCLEOTIDE SEQUENCE [LARGE SCALE GENOMIC DNA]</scope>
    <source>
        <strain evidence="2 3">B</strain>
    </source>
</reference>
<feature type="compositionally biased region" description="Acidic residues" evidence="1">
    <location>
        <begin position="926"/>
        <end position="957"/>
    </location>
</feature>
<dbReference type="EMBL" id="KB445792">
    <property type="protein sequence ID" value="EMD40520.1"/>
    <property type="molecule type" value="Genomic_DNA"/>
</dbReference>
<dbReference type="STRING" id="914234.M2R7X5"/>
<feature type="compositionally biased region" description="Polar residues" evidence="1">
    <location>
        <begin position="18"/>
        <end position="27"/>
    </location>
</feature>
<feature type="compositionally biased region" description="Polar residues" evidence="1">
    <location>
        <begin position="1329"/>
        <end position="1338"/>
    </location>
</feature>
<feature type="compositionally biased region" description="Basic residues" evidence="1">
    <location>
        <begin position="1370"/>
        <end position="1395"/>
    </location>
</feature>
<evidence type="ECO:0000313" key="3">
    <source>
        <dbReference type="Proteomes" id="UP000016930"/>
    </source>
</evidence>
<feature type="compositionally biased region" description="Polar residues" evidence="1">
    <location>
        <begin position="332"/>
        <end position="341"/>
    </location>
</feature>
<evidence type="ECO:0000256" key="1">
    <source>
        <dbReference type="SAM" id="MobiDB-lite"/>
    </source>
</evidence>
<feature type="region of interest" description="Disordered" evidence="1">
    <location>
        <begin position="207"/>
        <end position="244"/>
    </location>
</feature>
<feature type="compositionally biased region" description="Low complexity" evidence="1">
    <location>
        <begin position="1008"/>
        <end position="1033"/>
    </location>
</feature>
<dbReference type="PANTHER" id="PTHR24216">
    <property type="entry name" value="PAXILLIN-RELATED"/>
    <property type="match status" value="1"/>
</dbReference>